<organism evidence="10 11">
    <name type="scientific">Tessaracoccus bendigoensis DSM 12906</name>
    <dbReference type="NCBI Taxonomy" id="1123357"/>
    <lineage>
        <taxon>Bacteria</taxon>
        <taxon>Bacillati</taxon>
        <taxon>Actinomycetota</taxon>
        <taxon>Actinomycetes</taxon>
        <taxon>Propionibacteriales</taxon>
        <taxon>Propionibacteriaceae</taxon>
        <taxon>Tessaracoccus</taxon>
    </lineage>
</organism>
<dbReference type="PRINTS" id="PR00973">
    <property type="entry name" value="RIBOSOMALS17"/>
</dbReference>
<dbReference type="SUPFAM" id="SSF50249">
    <property type="entry name" value="Nucleic acid-binding proteins"/>
    <property type="match status" value="1"/>
</dbReference>
<dbReference type="GO" id="GO:0019843">
    <property type="term" value="F:rRNA binding"/>
    <property type="evidence" value="ECO:0007669"/>
    <property type="project" value="UniProtKB-UniRule"/>
</dbReference>
<evidence type="ECO:0000256" key="2">
    <source>
        <dbReference type="ARBA" id="ARBA00010254"/>
    </source>
</evidence>
<evidence type="ECO:0000256" key="3">
    <source>
        <dbReference type="ARBA" id="ARBA00011458"/>
    </source>
</evidence>
<comment type="function">
    <text evidence="1 8">One of the primary rRNA binding proteins, it binds specifically to the 5'-end of 16S ribosomal RNA.</text>
</comment>
<evidence type="ECO:0000256" key="9">
    <source>
        <dbReference type="RuleBase" id="RU003872"/>
    </source>
</evidence>
<keyword evidence="5 8" id="KW-0694">RNA-binding</keyword>
<dbReference type="CDD" id="cd00364">
    <property type="entry name" value="Ribosomal_uS17"/>
    <property type="match status" value="1"/>
</dbReference>
<keyword evidence="11" id="KW-1185">Reference proteome</keyword>
<dbReference type="HAMAP" id="MF_01345_B">
    <property type="entry name" value="Ribosomal_uS17_B"/>
    <property type="match status" value="1"/>
</dbReference>
<sequence>MTEEITTEERNRRKVLQGIVVSDKMDKTIVVLVEDRVKHPLYGKVMTKSERLKAHDENNEAGIGDRVRVMETRPLSAQKRWRLVEIIERAK</sequence>
<evidence type="ECO:0000256" key="1">
    <source>
        <dbReference type="ARBA" id="ARBA00002932"/>
    </source>
</evidence>
<evidence type="ECO:0000313" key="11">
    <source>
        <dbReference type="Proteomes" id="UP000184512"/>
    </source>
</evidence>
<dbReference type="PANTHER" id="PTHR10744:SF1">
    <property type="entry name" value="SMALL RIBOSOMAL SUBUNIT PROTEIN US17M"/>
    <property type="match status" value="1"/>
</dbReference>
<reference evidence="10 11" key="1">
    <citation type="submission" date="2016-11" db="EMBL/GenBank/DDBJ databases">
        <authorList>
            <person name="Jaros S."/>
            <person name="Januszkiewicz K."/>
            <person name="Wedrychowicz H."/>
        </authorList>
    </citation>
    <scope>NUCLEOTIDE SEQUENCE [LARGE SCALE GENOMIC DNA]</scope>
    <source>
        <strain evidence="10 11">DSM 12906</strain>
    </source>
</reference>
<comment type="subunit">
    <text evidence="3 8">Part of the 30S ribosomal subunit.</text>
</comment>
<protein>
    <recommendedName>
        <fullName evidence="8">Small ribosomal subunit protein uS17</fullName>
    </recommendedName>
</protein>
<dbReference type="Pfam" id="PF00366">
    <property type="entry name" value="Ribosomal_S17"/>
    <property type="match status" value="1"/>
</dbReference>
<keyword evidence="4 8" id="KW-0699">rRNA-binding</keyword>
<dbReference type="InterPro" id="IPR012340">
    <property type="entry name" value="NA-bd_OB-fold"/>
</dbReference>
<evidence type="ECO:0000256" key="7">
    <source>
        <dbReference type="ARBA" id="ARBA00023274"/>
    </source>
</evidence>
<dbReference type="Proteomes" id="UP000184512">
    <property type="component" value="Unassembled WGS sequence"/>
</dbReference>
<proteinExistence type="inferred from homology"/>
<evidence type="ECO:0000313" key="10">
    <source>
        <dbReference type="EMBL" id="SHJ24773.1"/>
    </source>
</evidence>
<name>A0A1M6HRI2_9ACTN</name>
<evidence type="ECO:0000256" key="6">
    <source>
        <dbReference type="ARBA" id="ARBA00022980"/>
    </source>
</evidence>
<dbReference type="GO" id="GO:0006412">
    <property type="term" value="P:translation"/>
    <property type="evidence" value="ECO:0007669"/>
    <property type="project" value="UniProtKB-UniRule"/>
</dbReference>
<dbReference type="PROSITE" id="PS00056">
    <property type="entry name" value="RIBOSOMAL_S17"/>
    <property type="match status" value="1"/>
</dbReference>
<gene>
    <name evidence="8" type="primary">rpsQ</name>
    <name evidence="10" type="ORF">SAMN02745244_02043</name>
</gene>
<dbReference type="InterPro" id="IPR019984">
    <property type="entry name" value="Ribosomal_uS17_bact/chlr"/>
</dbReference>
<dbReference type="InterPro" id="IPR000266">
    <property type="entry name" value="Ribosomal_uS17"/>
</dbReference>
<dbReference type="PANTHER" id="PTHR10744">
    <property type="entry name" value="40S RIBOSOMAL PROTEIN S11 FAMILY MEMBER"/>
    <property type="match status" value="1"/>
</dbReference>
<keyword evidence="6 8" id="KW-0689">Ribosomal protein</keyword>
<dbReference type="NCBIfam" id="NF004123">
    <property type="entry name" value="PRK05610.1"/>
    <property type="match status" value="1"/>
</dbReference>
<dbReference type="RefSeq" id="WP_073187840.1">
    <property type="nucleotide sequence ID" value="NZ_FQZG01000034.1"/>
</dbReference>
<dbReference type="GO" id="GO:0003735">
    <property type="term" value="F:structural constituent of ribosome"/>
    <property type="evidence" value="ECO:0007669"/>
    <property type="project" value="UniProtKB-UniRule"/>
</dbReference>
<dbReference type="STRING" id="1123357.SAMN02745244_02043"/>
<evidence type="ECO:0000256" key="4">
    <source>
        <dbReference type="ARBA" id="ARBA00022730"/>
    </source>
</evidence>
<evidence type="ECO:0000256" key="8">
    <source>
        <dbReference type="HAMAP-Rule" id="MF_01345"/>
    </source>
</evidence>
<evidence type="ECO:0000256" key="5">
    <source>
        <dbReference type="ARBA" id="ARBA00022884"/>
    </source>
</evidence>
<dbReference type="Gene3D" id="2.40.50.140">
    <property type="entry name" value="Nucleic acid-binding proteins"/>
    <property type="match status" value="1"/>
</dbReference>
<comment type="similarity">
    <text evidence="2 8 9">Belongs to the universal ribosomal protein uS17 family.</text>
</comment>
<accession>A0A1M6HRI2</accession>
<dbReference type="EMBL" id="FQZG01000034">
    <property type="protein sequence ID" value="SHJ24773.1"/>
    <property type="molecule type" value="Genomic_DNA"/>
</dbReference>
<dbReference type="FunFam" id="2.40.50.140:FF:000026">
    <property type="entry name" value="30S ribosomal protein S17"/>
    <property type="match status" value="1"/>
</dbReference>
<dbReference type="NCBIfam" id="TIGR03635">
    <property type="entry name" value="uS17_bact"/>
    <property type="match status" value="1"/>
</dbReference>
<dbReference type="GO" id="GO:0022627">
    <property type="term" value="C:cytosolic small ribosomal subunit"/>
    <property type="evidence" value="ECO:0007669"/>
    <property type="project" value="UniProtKB-UniRule"/>
</dbReference>
<dbReference type="OrthoDB" id="9811714at2"/>
<dbReference type="AlphaFoldDB" id="A0A1M6HRI2"/>
<dbReference type="InterPro" id="IPR019979">
    <property type="entry name" value="Ribosomal_uS17_CS"/>
</dbReference>
<keyword evidence="7 8" id="KW-0687">Ribonucleoprotein</keyword>